<keyword evidence="3" id="KW-1185">Reference proteome</keyword>
<protein>
    <submittedName>
        <fullName evidence="2">Uncharacterized protein</fullName>
    </submittedName>
</protein>
<feature type="region of interest" description="Disordered" evidence="1">
    <location>
        <begin position="431"/>
        <end position="470"/>
    </location>
</feature>
<feature type="region of interest" description="Disordered" evidence="1">
    <location>
        <begin position="663"/>
        <end position="697"/>
    </location>
</feature>
<evidence type="ECO:0000256" key="1">
    <source>
        <dbReference type="SAM" id="MobiDB-lite"/>
    </source>
</evidence>
<sequence length="835" mass="89673">MCRPDAGVALARGELGSTGGVCNTRQPDRRFKKLLGRQLGSIYLERDRIEPTSTGGAWNTRRILYNAGLYPEVDGPFSTPALVPTPLVAEYAVIFLICVSCWPQASRNLRLDDENRRTSARSLGAPSSPDAPGHLYPSAIPQVRPRPLAAPSRTPDHIDTATAPRQRTTASTIHDARPLRVRLRALLGSGRCVRVASPLSHTRTRTRGRGWAKQWRDARTPPTRASGLRTWWGRGRGHARTTNAAGRERRYTRAPRRRGHGAGGARQARGTTIERTWVEDGMRRGKTLCASPIDPSTETPVLGVSGYRGIGAPGQARIFRLPILQLGVDDMHITKNQSDRVTVMDREQREKNTKTDLNAVDGRGARPHRIGTGTSCERLSGAIVSAGFKFESGEGYMLDGLCDTASSRCVLETGRGGAGMRIRMRLDADASANGAHGNADDTGTAREWRSARTRPTQFPTHRPPRCPPAPTCPRSGLLDPVGACVHMRMHPRAHGDGDGNADADTDAERGIKTRIRDADACEERREEGARDAAVRGTVDSCARGCAAAMAESGAHRDTHAGARGEIRAPVMRRSRLARPCGGTCSGGVRVRAVGVQACFSTAEQRSRGGIFWKEAGRATVGAVVPSARRCVCGVRDGECGKQKPARLCTMGLGAWRVTQQRLGDGAADGDADEADERGARGRTHLGHGGGRGRGHGRWLSSLHSSVMRGRRRAGAGSGLWDSNTAGNDAQAGVPCVCVRSDASVGGGPRRDGDEEVRRWCKGVDRTHTCKSARPSAALILKARASEFAPHRSPVTRVKGGALRCGEDCGVVAAIHVRAVTPRRTRDTAEVARDGR</sequence>
<proteinExistence type="predicted"/>
<evidence type="ECO:0000313" key="2">
    <source>
        <dbReference type="EMBL" id="KAJ7671800.1"/>
    </source>
</evidence>
<comment type="caution">
    <text evidence="2">The sequence shown here is derived from an EMBL/GenBank/DDBJ whole genome shotgun (WGS) entry which is preliminary data.</text>
</comment>
<accession>A0AAD7CZY6</accession>
<reference evidence="2" key="1">
    <citation type="submission" date="2023-03" db="EMBL/GenBank/DDBJ databases">
        <title>Massive genome expansion in bonnet fungi (Mycena s.s.) driven by repeated elements and novel gene families across ecological guilds.</title>
        <authorList>
            <consortium name="Lawrence Berkeley National Laboratory"/>
            <person name="Harder C.B."/>
            <person name="Miyauchi S."/>
            <person name="Viragh M."/>
            <person name="Kuo A."/>
            <person name="Thoen E."/>
            <person name="Andreopoulos B."/>
            <person name="Lu D."/>
            <person name="Skrede I."/>
            <person name="Drula E."/>
            <person name="Henrissat B."/>
            <person name="Morin E."/>
            <person name="Kohler A."/>
            <person name="Barry K."/>
            <person name="LaButti K."/>
            <person name="Morin E."/>
            <person name="Salamov A."/>
            <person name="Lipzen A."/>
            <person name="Mereny Z."/>
            <person name="Hegedus B."/>
            <person name="Baldrian P."/>
            <person name="Stursova M."/>
            <person name="Weitz H."/>
            <person name="Taylor A."/>
            <person name="Grigoriev I.V."/>
            <person name="Nagy L.G."/>
            <person name="Martin F."/>
            <person name="Kauserud H."/>
        </authorList>
    </citation>
    <scope>NUCLEOTIDE SEQUENCE</scope>
    <source>
        <strain evidence="2">CBHHK067</strain>
    </source>
</reference>
<name>A0AAD7CZY6_MYCRO</name>
<dbReference type="Proteomes" id="UP001221757">
    <property type="component" value="Unassembled WGS sequence"/>
</dbReference>
<feature type="region of interest" description="Disordered" evidence="1">
    <location>
        <begin position="199"/>
        <end position="269"/>
    </location>
</feature>
<evidence type="ECO:0000313" key="3">
    <source>
        <dbReference type="Proteomes" id="UP001221757"/>
    </source>
</evidence>
<organism evidence="2 3">
    <name type="scientific">Mycena rosella</name>
    <name type="common">Pink bonnet</name>
    <name type="synonym">Agaricus rosellus</name>
    <dbReference type="NCBI Taxonomy" id="1033263"/>
    <lineage>
        <taxon>Eukaryota</taxon>
        <taxon>Fungi</taxon>
        <taxon>Dikarya</taxon>
        <taxon>Basidiomycota</taxon>
        <taxon>Agaricomycotina</taxon>
        <taxon>Agaricomycetes</taxon>
        <taxon>Agaricomycetidae</taxon>
        <taxon>Agaricales</taxon>
        <taxon>Marasmiineae</taxon>
        <taxon>Mycenaceae</taxon>
        <taxon>Mycena</taxon>
    </lineage>
</organism>
<gene>
    <name evidence="2" type="ORF">B0H17DRAFT_1183574</name>
</gene>
<dbReference type="EMBL" id="JARKIE010000172">
    <property type="protein sequence ID" value="KAJ7671800.1"/>
    <property type="molecule type" value="Genomic_DNA"/>
</dbReference>
<feature type="region of interest" description="Disordered" evidence="1">
    <location>
        <begin position="117"/>
        <end position="170"/>
    </location>
</feature>
<feature type="compositionally biased region" description="Basic residues" evidence="1">
    <location>
        <begin position="680"/>
        <end position="696"/>
    </location>
</feature>
<dbReference type="AlphaFoldDB" id="A0AAD7CZY6"/>